<dbReference type="EMBL" id="CP025704">
    <property type="protein sequence ID" value="AUN97920.1"/>
    <property type="molecule type" value="Genomic_DNA"/>
</dbReference>
<dbReference type="Gene3D" id="3.40.630.30">
    <property type="match status" value="1"/>
</dbReference>
<protein>
    <submittedName>
        <fullName evidence="1">Uncharacterized protein</fullName>
    </submittedName>
</protein>
<dbReference type="PANTHER" id="PTHR41368">
    <property type="entry name" value="PROTEIN YGHO"/>
    <property type="match status" value="1"/>
</dbReference>
<accession>A0A2K9NQW0</accession>
<dbReference type="RefSeq" id="WP_102243213.1">
    <property type="nucleotide sequence ID" value="NZ_CP025704.1"/>
</dbReference>
<dbReference type="AlphaFoldDB" id="A0A2K9NQW0"/>
<dbReference type="SUPFAM" id="SSF55729">
    <property type="entry name" value="Acyl-CoA N-acyltransferases (Nat)"/>
    <property type="match status" value="1"/>
</dbReference>
<dbReference type="Proteomes" id="UP000235584">
    <property type="component" value="Chromosome"/>
</dbReference>
<name>A0A2K9NQW0_BACTC</name>
<keyword evidence="2" id="KW-1185">Reference proteome</keyword>
<dbReference type="InterPro" id="IPR039968">
    <property type="entry name" value="BcerS-like"/>
</dbReference>
<dbReference type="InterPro" id="IPR016181">
    <property type="entry name" value="Acyl_CoA_acyltransferase"/>
</dbReference>
<proteinExistence type="predicted"/>
<gene>
    <name evidence="1" type="ORF">C0V70_07325</name>
</gene>
<dbReference type="KEGG" id="bsto:C0V70_07325"/>
<evidence type="ECO:0000313" key="1">
    <source>
        <dbReference type="EMBL" id="AUN97920.1"/>
    </source>
</evidence>
<dbReference type="PANTHER" id="PTHR41368:SF1">
    <property type="entry name" value="PROTEIN YGHO"/>
    <property type="match status" value="1"/>
</dbReference>
<organism evidence="1 2">
    <name type="scientific">Bacteriovorax stolpii</name>
    <name type="common">Bdellovibrio stolpii</name>
    <dbReference type="NCBI Taxonomy" id="960"/>
    <lineage>
        <taxon>Bacteria</taxon>
        <taxon>Pseudomonadati</taxon>
        <taxon>Bdellovibrionota</taxon>
        <taxon>Bacteriovoracia</taxon>
        <taxon>Bacteriovoracales</taxon>
        <taxon>Bacteriovoracaceae</taxon>
        <taxon>Bacteriovorax</taxon>
    </lineage>
</organism>
<reference evidence="1 2" key="1">
    <citation type="submission" date="2018-01" db="EMBL/GenBank/DDBJ databases">
        <title>Complete genome sequence of Bacteriovorax stolpii DSM12778.</title>
        <authorList>
            <person name="Tang B."/>
            <person name="Chang J."/>
        </authorList>
    </citation>
    <scope>NUCLEOTIDE SEQUENCE [LARGE SCALE GENOMIC DNA]</scope>
    <source>
        <strain evidence="1 2">DSM 12778</strain>
    </source>
</reference>
<sequence>MSKIFIREIELSNKKDLNAFIDLPWEIYKNDPHWVPLLKMALKDLLNPKHPFYKTADVKAWLAYKNDKVVGRIMAIHNHTYNKHENNSVGHFGCFESIEDLEVAQGLVNVAAEFLKKKGLTSMQGPMNPGTNYECGLLIDKYDDAPQIMMTYNPPYYETLFNEMGFFKAMDLLAYNISPDIKLPQIIVDIAARTEKKSKVTYRTVDLKNWKKELEIIFEIYNSAWEANWGFVPMTKAEFDHTAKDLKAIVDPTLIQYAMVDGKEAGFILALPDLNQVFKTIPSGRLGPVAIFKLLTAKSRINRARVIMMGVKKEYRKMGLETLLYKNLQVSIQQNSRIKNVELSWILETNVEMNKPLIRMSGPAYKRYRLVEKAL</sequence>
<evidence type="ECO:0000313" key="2">
    <source>
        <dbReference type="Proteomes" id="UP000235584"/>
    </source>
</evidence>